<feature type="region of interest" description="Disordered" evidence="1">
    <location>
        <begin position="1"/>
        <end position="29"/>
    </location>
</feature>
<sequence>MISNNAKFARVNDEDRTGATSENTLRTGPAIGIQSFCGGQLS</sequence>
<evidence type="ECO:0000256" key="1">
    <source>
        <dbReference type="SAM" id="MobiDB-lite"/>
    </source>
</evidence>
<name>A0A914SJX3_PAREQ</name>
<dbReference type="WBParaSite" id="PEQ_0001428201-mRNA-1">
    <property type="protein sequence ID" value="PEQ_0001428201-mRNA-1"/>
    <property type="gene ID" value="PEQ_0001428201"/>
</dbReference>
<keyword evidence="2" id="KW-1185">Reference proteome</keyword>
<evidence type="ECO:0000313" key="3">
    <source>
        <dbReference type="WBParaSite" id="PEQ_0001428201-mRNA-1"/>
    </source>
</evidence>
<proteinExistence type="predicted"/>
<reference evidence="3" key="1">
    <citation type="submission" date="2022-11" db="UniProtKB">
        <authorList>
            <consortium name="WormBaseParasite"/>
        </authorList>
    </citation>
    <scope>IDENTIFICATION</scope>
</reference>
<evidence type="ECO:0000313" key="2">
    <source>
        <dbReference type="Proteomes" id="UP000887564"/>
    </source>
</evidence>
<dbReference type="AlphaFoldDB" id="A0A914SJX3"/>
<dbReference type="Proteomes" id="UP000887564">
    <property type="component" value="Unplaced"/>
</dbReference>
<organism evidence="2 3">
    <name type="scientific">Parascaris equorum</name>
    <name type="common">Equine roundworm</name>
    <dbReference type="NCBI Taxonomy" id="6256"/>
    <lineage>
        <taxon>Eukaryota</taxon>
        <taxon>Metazoa</taxon>
        <taxon>Ecdysozoa</taxon>
        <taxon>Nematoda</taxon>
        <taxon>Chromadorea</taxon>
        <taxon>Rhabditida</taxon>
        <taxon>Spirurina</taxon>
        <taxon>Ascaridomorpha</taxon>
        <taxon>Ascaridoidea</taxon>
        <taxon>Ascarididae</taxon>
        <taxon>Parascaris</taxon>
    </lineage>
</organism>
<protein>
    <submittedName>
        <fullName evidence="3">Uncharacterized protein</fullName>
    </submittedName>
</protein>
<accession>A0A914SJX3</accession>